<accession>A0A915HHU2</accession>
<proteinExistence type="predicted"/>
<name>A0A915HHU2_ROMCU</name>
<dbReference type="AlphaFoldDB" id="A0A915HHU2"/>
<evidence type="ECO:0000313" key="2">
    <source>
        <dbReference type="WBParaSite" id="nRc.2.0.1.t01170-RA"/>
    </source>
</evidence>
<sequence>LSARDQVRNDNLELIEKLIRLPKLKNLSLDIRRMDADLDDDLPYHTIMKDLHFLSLRNI</sequence>
<reference evidence="2" key="1">
    <citation type="submission" date="2022-11" db="UniProtKB">
        <authorList>
            <consortium name="WormBaseParasite"/>
        </authorList>
    </citation>
    <scope>IDENTIFICATION</scope>
</reference>
<protein>
    <submittedName>
        <fullName evidence="2">Uncharacterized protein</fullName>
    </submittedName>
</protein>
<evidence type="ECO:0000313" key="1">
    <source>
        <dbReference type="Proteomes" id="UP000887565"/>
    </source>
</evidence>
<organism evidence="1 2">
    <name type="scientific">Romanomermis culicivorax</name>
    <name type="common">Nematode worm</name>
    <dbReference type="NCBI Taxonomy" id="13658"/>
    <lineage>
        <taxon>Eukaryota</taxon>
        <taxon>Metazoa</taxon>
        <taxon>Ecdysozoa</taxon>
        <taxon>Nematoda</taxon>
        <taxon>Enoplea</taxon>
        <taxon>Dorylaimia</taxon>
        <taxon>Mermithida</taxon>
        <taxon>Mermithoidea</taxon>
        <taxon>Mermithidae</taxon>
        <taxon>Romanomermis</taxon>
    </lineage>
</organism>
<dbReference type="WBParaSite" id="nRc.2.0.1.t01170-RA">
    <property type="protein sequence ID" value="nRc.2.0.1.t01170-RA"/>
    <property type="gene ID" value="nRc.2.0.1.g01170"/>
</dbReference>
<dbReference type="Proteomes" id="UP000887565">
    <property type="component" value="Unplaced"/>
</dbReference>
<keyword evidence="1" id="KW-1185">Reference proteome</keyword>